<evidence type="ECO:0000313" key="3">
    <source>
        <dbReference type="Proteomes" id="UP001500507"/>
    </source>
</evidence>
<name>A0ABP3XVX7_9FLAO</name>
<dbReference type="RefSeq" id="WP_343766044.1">
    <property type="nucleotide sequence ID" value="NZ_BAAAFG010000015.1"/>
</dbReference>
<feature type="signal peptide" evidence="1">
    <location>
        <begin position="1"/>
        <end position="19"/>
    </location>
</feature>
<accession>A0ABP3XVX7</accession>
<protein>
    <submittedName>
        <fullName evidence="2">Membrane protein</fullName>
    </submittedName>
</protein>
<proteinExistence type="predicted"/>
<keyword evidence="1" id="KW-0732">Signal</keyword>
<evidence type="ECO:0000313" key="2">
    <source>
        <dbReference type="EMBL" id="GAA0872538.1"/>
    </source>
</evidence>
<keyword evidence="3" id="KW-1185">Reference proteome</keyword>
<dbReference type="SUPFAM" id="SSF56935">
    <property type="entry name" value="Porins"/>
    <property type="match status" value="1"/>
</dbReference>
<dbReference type="Gene3D" id="2.40.160.60">
    <property type="entry name" value="Outer membrane protein transport protein (OMPP1/FadL/TodX)"/>
    <property type="match status" value="1"/>
</dbReference>
<feature type="chain" id="PRO_5046806613" evidence="1">
    <location>
        <begin position="20"/>
        <end position="411"/>
    </location>
</feature>
<dbReference type="EMBL" id="BAAAFG010000015">
    <property type="protein sequence ID" value="GAA0872538.1"/>
    <property type="molecule type" value="Genomic_DNA"/>
</dbReference>
<organism evidence="2 3">
    <name type="scientific">Gangjinia marincola</name>
    <dbReference type="NCBI Taxonomy" id="578463"/>
    <lineage>
        <taxon>Bacteria</taxon>
        <taxon>Pseudomonadati</taxon>
        <taxon>Bacteroidota</taxon>
        <taxon>Flavobacteriia</taxon>
        <taxon>Flavobacteriales</taxon>
        <taxon>Flavobacteriaceae</taxon>
        <taxon>Gangjinia</taxon>
    </lineage>
</organism>
<gene>
    <name evidence="2" type="ORF">GCM10009117_16850</name>
</gene>
<sequence length="411" mass="44861">MIKKIIVLFIICSSLNSVAQERSSSPYSFFGVGLQKFKGTAENRAMGGLSIFSDSIHLNLQNPAGYGRLKLTTFTVAATHKELSLEQVDVTETSSNTSLNYLSLGFSAGKLGFGFGLIPTTAVGYDISNADGSNQYSGEGGLNKLYLGAGYAINDDLTIGFETSYNFGNIQNRRITVIEDILYGTRVIDRSDLRGLSFNFGAQYKKTIKGFDFHTSVSFAPEASLTSENIKNTATVVVINDIEGVTDEDERQLDDTDLTLPSKLSLGAGIGKARKWFAGAEFTLLGEGSFNANSGFNPNFEPTFTTGNSVKVGGYFIPKFNDITNYFKRIVYRAGARYEQSGLVINGEDINEFGISFGLGLPAGQTFANTNLTVEYGQRGTNLSGLIFEEFVNVSLSLSFNDRWFQKRKFN</sequence>
<evidence type="ECO:0000256" key="1">
    <source>
        <dbReference type="SAM" id="SignalP"/>
    </source>
</evidence>
<reference evidence="3" key="1">
    <citation type="journal article" date="2019" name="Int. J. Syst. Evol. Microbiol.">
        <title>The Global Catalogue of Microorganisms (GCM) 10K type strain sequencing project: providing services to taxonomists for standard genome sequencing and annotation.</title>
        <authorList>
            <consortium name="The Broad Institute Genomics Platform"/>
            <consortium name="The Broad Institute Genome Sequencing Center for Infectious Disease"/>
            <person name="Wu L."/>
            <person name="Ma J."/>
        </authorList>
    </citation>
    <scope>NUCLEOTIDE SEQUENCE [LARGE SCALE GENOMIC DNA]</scope>
    <source>
        <strain evidence="3">JCM 16082</strain>
    </source>
</reference>
<comment type="caution">
    <text evidence="2">The sequence shown here is derived from an EMBL/GenBank/DDBJ whole genome shotgun (WGS) entry which is preliminary data.</text>
</comment>
<dbReference type="Proteomes" id="UP001500507">
    <property type="component" value="Unassembled WGS sequence"/>
</dbReference>